<evidence type="ECO:0000313" key="4">
    <source>
        <dbReference type="Proteomes" id="UP000636800"/>
    </source>
</evidence>
<gene>
    <name evidence="3" type="ORF">HPP92_004663</name>
</gene>
<dbReference type="InterPro" id="IPR056924">
    <property type="entry name" value="SH3_Tf2-1"/>
</dbReference>
<keyword evidence="1" id="KW-0472">Membrane</keyword>
<evidence type="ECO:0000259" key="2">
    <source>
        <dbReference type="Pfam" id="PF24626"/>
    </source>
</evidence>
<keyword evidence="4" id="KW-1185">Reference proteome</keyword>
<protein>
    <recommendedName>
        <fullName evidence="2">Tf2-1-like SH3-like domain-containing protein</fullName>
    </recommendedName>
</protein>
<accession>A0A835RN43</accession>
<dbReference type="Proteomes" id="UP000636800">
    <property type="component" value="Chromosome 2"/>
</dbReference>
<organism evidence="3 4">
    <name type="scientific">Vanilla planifolia</name>
    <name type="common">Vanilla</name>
    <dbReference type="NCBI Taxonomy" id="51239"/>
    <lineage>
        <taxon>Eukaryota</taxon>
        <taxon>Viridiplantae</taxon>
        <taxon>Streptophyta</taxon>
        <taxon>Embryophyta</taxon>
        <taxon>Tracheophyta</taxon>
        <taxon>Spermatophyta</taxon>
        <taxon>Magnoliopsida</taxon>
        <taxon>Liliopsida</taxon>
        <taxon>Asparagales</taxon>
        <taxon>Orchidaceae</taxon>
        <taxon>Vanilloideae</taxon>
        <taxon>Vanilleae</taxon>
        <taxon>Vanilla</taxon>
    </lineage>
</organism>
<dbReference type="AlphaFoldDB" id="A0A835RN43"/>
<sequence length="126" mass="14242">MIRVRPERFPPGTLRKLHAKGIGPFRIITKISPNAYTLELPDDYGVSNTFNISDLVAYKEPVEIPSEPFEPESPPLVSEPLPECPQPVLRKLVSRLKKLLMIKLLTLGINNIGNILYIGKTKVKRR</sequence>
<dbReference type="Pfam" id="PF24626">
    <property type="entry name" value="SH3_Tf2-1"/>
    <property type="match status" value="1"/>
</dbReference>
<evidence type="ECO:0000256" key="1">
    <source>
        <dbReference type="SAM" id="Phobius"/>
    </source>
</evidence>
<name>A0A835RN43_VANPL</name>
<keyword evidence="1" id="KW-0812">Transmembrane</keyword>
<feature type="domain" description="Tf2-1-like SH3-like" evidence="2">
    <location>
        <begin position="1"/>
        <end position="58"/>
    </location>
</feature>
<dbReference type="OrthoDB" id="552259at2759"/>
<dbReference type="EMBL" id="JADCNL010000002">
    <property type="protein sequence ID" value="KAG0491265.1"/>
    <property type="molecule type" value="Genomic_DNA"/>
</dbReference>
<comment type="caution">
    <text evidence="3">The sequence shown here is derived from an EMBL/GenBank/DDBJ whole genome shotgun (WGS) entry which is preliminary data.</text>
</comment>
<evidence type="ECO:0000313" key="3">
    <source>
        <dbReference type="EMBL" id="KAG0491265.1"/>
    </source>
</evidence>
<proteinExistence type="predicted"/>
<feature type="transmembrane region" description="Helical" evidence="1">
    <location>
        <begin position="100"/>
        <end position="119"/>
    </location>
</feature>
<reference evidence="3 4" key="1">
    <citation type="journal article" date="2020" name="Nat. Food">
        <title>A phased Vanilla planifolia genome enables genetic improvement of flavour and production.</title>
        <authorList>
            <person name="Hasing T."/>
            <person name="Tang H."/>
            <person name="Brym M."/>
            <person name="Khazi F."/>
            <person name="Huang T."/>
            <person name="Chambers A.H."/>
        </authorList>
    </citation>
    <scope>NUCLEOTIDE SEQUENCE [LARGE SCALE GENOMIC DNA]</scope>
    <source>
        <tissue evidence="3">Leaf</tissue>
    </source>
</reference>
<keyword evidence="1" id="KW-1133">Transmembrane helix</keyword>